<evidence type="ECO:0000259" key="7">
    <source>
        <dbReference type="Pfam" id="PF09924"/>
    </source>
</evidence>
<keyword evidence="4 6" id="KW-1133">Transmembrane helix</keyword>
<dbReference type="PROSITE" id="PS51257">
    <property type="entry name" value="PROKAR_LIPOPROTEIN"/>
    <property type="match status" value="1"/>
</dbReference>
<evidence type="ECO:0000256" key="6">
    <source>
        <dbReference type="SAM" id="Phobius"/>
    </source>
</evidence>
<dbReference type="PANTHER" id="PTHR34697">
    <property type="entry name" value="PHOSPHATIDYLGLYCEROL LYSYLTRANSFERASE"/>
    <property type="match status" value="1"/>
</dbReference>
<feature type="domain" description="Phosphatidylglycerol lysyltransferase C-terminal" evidence="7">
    <location>
        <begin position="455"/>
        <end position="742"/>
    </location>
</feature>
<evidence type="ECO:0000256" key="1">
    <source>
        <dbReference type="ARBA" id="ARBA00004651"/>
    </source>
</evidence>
<keyword evidence="8" id="KW-0012">Acyltransferase</keyword>
<comment type="subcellular location">
    <subcellularLocation>
        <location evidence="1">Cell membrane</location>
        <topology evidence="1">Multi-pass membrane protein</topology>
    </subcellularLocation>
</comment>
<keyword evidence="5 6" id="KW-0472">Membrane</keyword>
<feature type="transmembrane region" description="Helical" evidence="6">
    <location>
        <begin position="310"/>
        <end position="334"/>
    </location>
</feature>
<evidence type="ECO:0000313" key="9">
    <source>
        <dbReference type="Proteomes" id="UP001220064"/>
    </source>
</evidence>
<keyword evidence="3 6" id="KW-0812">Transmembrane</keyword>
<evidence type="ECO:0000256" key="5">
    <source>
        <dbReference type="ARBA" id="ARBA00023136"/>
    </source>
</evidence>
<evidence type="ECO:0000256" key="3">
    <source>
        <dbReference type="ARBA" id="ARBA00022692"/>
    </source>
</evidence>
<evidence type="ECO:0000256" key="4">
    <source>
        <dbReference type="ARBA" id="ARBA00022989"/>
    </source>
</evidence>
<feature type="transmembrane region" description="Helical" evidence="6">
    <location>
        <begin position="255"/>
        <end position="274"/>
    </location>
</feature>
<organism evidence="8 9">
    <name type="scientific">Corynebacterium massiliense DSM 45435</name>
    <dbReference type="NCBI Taxonomy" id="1121364"/>
    <lineage>
        <taxon>Bacteria</taxon>
        <taxon>Bacillati</taxon>
        <taxon>Actinomycetota</taxon>
        <taxon>Actinomycetes</taxon>
        <taxon>Mycobacteriales</taxon>
        <taxon>Corynebacteriaceae</taxon>
        <taxon>Corynebacterium</taxon>
    </lineage>
</organism>
<name>A0ABY7U4I9_9CORY</name>
<keyword evidence="9" id="KW-1185">Reference proteome</keyword>
<feature type="transmembrane region" description="Helical" evidence="6">
    <location>
        <begin position="188"/>
        <end position="204"/>
    </location>
</feature>
<accession>A0ABY7U4I9</accession>
<feature type="transmembrane region" description="Helical" evidence="6">
    <location>
        <begin position="281"/>
        <end position="298"/>
    </location>
</feature>
<dbReference type="Pfam" id="PF09924">
    <property type="entry name" value="LPG_synthase_C"/>
    <property type="match status" value="1"/>
</dbReference>
<dbReference type="GO" id="GO:0050071">
    <property type="term" value="F:phosphatidylglycerol lysyltransferase activity"/>
    <property type="evidence" value="ECO:0007669"/>
    <property type="project" value="UniProtKB-EC"/>
</dbReference>
<dbReference type="InterPro" id="IPR051211">
    <property type="entry name" value="PG_lysyltransferase"/>
</dbReference>
<gene>
    <name evidence="8" type="primary">mprF</name>
    <name evidence="8" type="ORF">CMASS_00640</name>
</gene>
<evidence type="ECO:0000313" key="8">
    <source>
        <dbReference type="EMBL" id="WCZ31596.1"/>
    </source>
</evidence>
<sequence length="782" mass="85152">MTPHIRRIVAAAPATWAIIACVWVLRATHHSVGFFPSRPELLTFLTSGLTAPTWVGAVLATLALVGIGTRAEKRLGTGTFLVAAATLHLVGLMGGSLLAAIHPAFPDEYVLSPLPWLIGTALVASDRLPDLWHRRLRVGAVGLALALVLYDGALVDYALICTTATGLFFSRRGPSLDKPITSIREHRILIAVAATAVFLAPVAAEFNPQALGLFSGGSFFILPAMSAAQADLICELDPGSVGCTHAMWMLRTGGIGPAVANLIPLLLVLIFAWGLSRGRRLAWWGMLATQLVVIAALVKEFMYLQDSDTPAWAGVLLLGLLIAPWLTMTVVLLFQRRPFQVRMVASQRRRFAATMAAWAALLAAAWLLGAAAVRGGFRDASLLDIVRATPLRFLPPVVSKFFTSDVLPVSDAAWFFTEWIGPVFWLGAAWIFYRALKADPDPDASERRADARAILTGGTGDHLSWMTTWAGNKLWFDDDRGFVAYRLHNSVAVTVGEPVSRGADPQDIATRFERAMYAGGAQVAWYSVRPEFAAARGCRAVAVAEESVLDCTAAPEFKGKKFQDVRTARNRAKKENIHSVWTTWADAGATLRNQIIELSEDWVSNKKLPEMGFTLGGLPELDAPEVTLVLALDDAGTLHGVTSWLPVYRDGTLVGLTLDFMRRKTDGFRSVVEYLIAETQVAAHDQGLEWISLSGAPLVSSTEPTTMLEQILARVSSYLEPLYGFKSLAAFKRKFHPQHQQWVLGYRDELALPSIALAVSKAYLPDLHTGDVVSIARSMRNK</sequence>
<dbReference type="EMBL" id="CP063189">
    <property type="protein sequence ID" value="WCZ31596.1"/>
    <property type="molecule type" value="Genomic_DNA"/>
</dbReference>
<dbReference type="RefSeq" id="WP_022863837.1">
    <property type="nucleotide sequence ID" value="NZ_ATVG01000020.1"/>
</dbReference>
<dbReference type="EC" id="2.3.2.3" evidence="8"/>
<proteinExistence type="predicted"/>
<dbReference type="Proteomes" id="UP001220064">
    <property type="component" value="Chromosome"/>
</dbReference>
<keyword evidence="8" id="KW-0808">Transferase</keyword>
<feature type="transmembrane region" description="Helical" evidence="6">
    <location>
        <begin position="80"/>
        <end position="105"/>
    </location>
</feature>
<protein>
    <submittedName>
        <fullName evidence="8">Phosphatidylglycerol lysyltransferase</fullName>
        <ecNumber evidence="8">2.3.2.3</ecNumber>
    </submittedName>
</protein>
<feature type="transmembrane region" description="Helical" evidence="6">
    <location>
        <begin position="51"/>
        <end position="68"/>
    </location>
</feature>
<feature type="transmembrane region" description="Helical" evidence="6">
    <location>
        <begin position="138"/>
        <end position="168"/>
    </location>
</feature>
<dbReference type="InterPro" id="IPR024320">
    <property type="entry name" value="LPG_synthase_C"/>
</dbReference>
<dbReference type="PANTHER" id="PTHR34697:SF2">
    <property type="entry name" value="PHOSPHATIDYLGLYCEROL LYSYLTRANSFERASE"/>
    <property type="match status" value="1"/>
</dbReference>
<feature type="transmembrane region" description="Helical" evidence="6">
    <location>
        <begin position="355"/>
        <end position="373"/>
    </location>
</feature>
<evidence type="ECO:0000256" key="2">
    <source>
        <dbReference type="ARBA" id="ARBA00022475"/>
    </source>
</evidence>
<reference evidence="8 9" key="1">
    <citation type="submission" date="2020-10" db="EMBL/GenBank/DDBJ databases">
        <title>Complete genome sequence of Corynebacterium massiliense DSM 45435, type strain of Corynebacterium massiliense.</title>
        <authorList>
            <person name="Busche T."/>
            <person name="Kalinowski J."/>
            <person name="Ruckert C."/>
        </authorList>
    </citation>
    <scope>NUCLEOTIDE SEQUENCE [LARGE SCALE GENOMIC DNA]</scope>
    <source>
        <strain evidence="8 9">DSM 45435</strain>
    </source>
</reference>
<keyword evidence="2" id="KW-1003">Cell membrane</keyword>